<sequence length="26" mass="2929">MGALESRNVLCVSGRWARLLRCPRAL</sequence>
<organism evidence="1">
    <name type="scientific">Arundo donax</name>
    <name type="common">Giant reed</name>
    <name type="synonym">Donax arundinaceus</name>
    <dbReference type="NCBI Taxonomy" id="35708"/>
    <lineage>
        <taxon>Eukaryota</taxon>
        <taxon>Viridiplantae</taxon>
        <taxon>Streptophyta</taxon>
        <taxon>Embryophyta</taxon>
        <taxon>Tracheophyta</taxon>
        <taxon>Spermatophyta</taxon>
        <taxon>Magnoliopsida</taxon>
        <taxon>Liliopsida</taxon>
        <taxon>Poales</taxon>
        <taxon>Poaceae</taxon>
        <taxon>PACMAD clade</taxon>
        <taxon>Arundinoideae</taxon>
        <taxon>Arundineae</taxon>
        <taxon>Arundo</taxon>
    </lineage>
</organism>
<protein>
    <submittedName>
        <fullName evidence="1">Uncharacterized protein</fullName>
    </submittedName>
</protein>
<accession>A0A0A9AZ76</accession>
<reference evidence="1" key="2">
    <citation type="journal article" date="2015" name="Data Brief">
        <title>Shoot transcriptome of the giant reed, Arundo donax.</title>
        <authorList>
            <person name="Barrero R.A."/>
            <person name="Guerrero F.D."/>
            <person name="Moolhuijzen P."/>
            <person name="Goolsby J.A."/>
            <person name="Tidwell J."/>
            <person name="Bellgard S.E."/>
            <person name="Bellgard M.I."/>
        </authorList>
    </citation>
    <scope>NUCLEOTIDE SEQUENCE</scope>
    <source>
        <tissue evidence="1">Shoot tissue taken approximately 20 cm above the soil surface</tissue>
    </source>
</reference>
<dbReference type="AlphaFoldDB" id="A0A0A9AZ76"/>
<reference evidence="1" key="1">
    <citation type="submission" date="2014-09" db="EMBL/GenBank/DDBJ databases">
        <authorList>
            <person name="Magalhaes I.L.F."/>
            <person name="Oliveira U."/>
            <person name="Santos F.R."/>
            <person name="Vidigal T.H.D.A."/>
            <person name="Brescovit A.D."/>
            <person name="Santos A.J."/>
        </authorList>
    </citation>
    <scope>NUCLEOTIDE SEQUENCE</scope>
    <source>
        <tissue evidence="1">Shoot tissue taken approximately 20 cm above the soil surface</tissue>
    </source>
</reference>
<dbReference type="EMBL" id="GBRH01242727">
    <property type="protein sequence ID" value="JAD55168.1"/>
    <property type="molecule type" value="Transcribed_RNA"/>
</dbReference>
<name>A0A0A9AZ76_ARUDO</name>
<proteinExistence type="predicted"/>
<evidence type="ECO:0000313" key="1">
    <source>
        <dbReference type="EMBL" id="JAD55168.1"/>
    </source>
</evidence>